<dbReference type="PANTHER" id="PTHR26312">
    <property type="entry name" value="TETRATRICOPEPTIDE REPEAT PROTEIN 5"/>
    <property type="match status" value="1"/>
</dbReference>
<organism evidence="3 4">
    <name type="scientific">Sphenostylis stenocarpa</name>
    <dbReference type="NCBI Taxonomy" id="92480"/>
    <lineage>
        <taxon>Eukaryota</taxon>
        <taxon>Viridiplantae</taxon>
        <taxon>Streptophyta</taxon>
        <taxon>Embryophyta</taxon>
        <taxon>Tracheophyta</taxon>
        <taxon>Spermatophyta</taxon>
        <taxon>Magnoliopsida</taxon>
        <taxon>eudicotyledons</taxon>
        <taxon>Gunneridae</taxon>
        <taxon>Pentapetalae</taxon>
        <taxon>rosids</taxon>
        <taxon>fabids</taxon>
        <taxon>Fabales</taxon>
        <taxon>Fabaceae</taxon>
        <taxon>Papilionoideae</taxon>
        <taxon>50 kb inversion clade</taxon>
        <taxon>NPAAA clade</taxon>
        <taxon>indigoferoid/millettioid clade</taxon>
        <taxon>Phaseoleae</taxon>
        <taxon>Sphenostylis</taxon>
    </lineage>
</organism>
<dbReference type="InterPro" id="IPR011990">
    <property type="entry name" value="TPR-like_helical_dom_sf"/>
</dbReference>
<feature type="compositionally biased region" description="Gly residues" evidence="2">
    <location>
        <begin position="406"/>
        <end position="415"/>
    </location>
</feature>
<dbReference type="InterPro" id="IPR003107">
    <property type="entry name" value="HAT"/>
</dbReference>
<dbReference type="EMBL" id="OY731403">
    <property type="protein sequence ID" value="CAJ1960311.1"/>
    <property type="molecule type" value="Genomic_DNA"/>
</dbReference>
<feature type="repeat" description="TPR" evidence="1">
    <location>
        <begin position="529"/>
        <end position="562"/>
    </location>
</feature>
<feature type="region of interest" description="Disordered" evidence="2">
    <location>
        <begin position="115"/>
        <end position="136"/>
    </location>
</feature>
<accession>A0AA86SPS5</accession>
<dbReference type="AlphaFoldDB" id="A0AA86SPS5"/>
<evidence type="ECO:0000313" key="4">
    <source>
        <dbReference type="Proteomes" id="UP001189624"/>
    </source>
</evidence>
<dbReference type="Proteomes" id="UP001189624">
    <property type="component" value="Chromosome 6"/>
</dbReference>
<protein>
    <submittedName>
        <fullName evidence="3">Uncharacterized protein</fullName>
    </submittedName>
</protein>
<keyword evidence="4" id="KW-1185">Reference proteome</keyword>
<dbReference type="Gramene" id="rna-AYBTSS11_LOCUS18127">
    <property type="protein sequence ID" value="CAJ1960311.1"/>
    <property type="gene ID" value="gene-AYBTSS11_LOCUS18127"/>
</dbReference>
<keyword evidence="1" id="KW-0802">TPR repeat</keyword>
<feature type="compositionally biased region" description="Low complexity" evidence="2">
    <location>
        <begin position="119"/>
        <end position="136"/>
    </location>
</feature>
<feature type="region of interest" description="Disordered" evidence="2">
    <location>
        <begin position="402"/>
        <end position="433"/>
    </location>
</feature>
<dbReference type="GO" id="GO:0006396">
    <property type="term" value="P:RNA processing"/>
    <property type="evidence" value="ECO:0007669"/>
    <property type="project" value="InterPro"/>
</dbReference>
<evidence type="ECO:0000313" key="3">
    <source>
        <dbReference type="EMBL" id="CAJ1960311.1"/>
    </source>
</evidence>
<dbReference type="InterPro" id="IPR019734">
    <property type="entry name" value="TPR_rpt"/>
</dbReference>
<dbReference type="Gene3D" id="1.25.40.10">
    <property type="entry name" value="Tetratricopeptide repeat domain"/>
    <property type="match status" value="1"/>
</dbReference>
<sequence>MVVENNDKKDPHEYREPDAAVRHDGGSRAIEWDHYRSNRRNPCASPPPPHSSVNARRNIIKNRNPNPRTRVVAVSWSELKGTLFSPTKGDNRDFHSLVSFYDVVMGLKVLQLSQPALPHSPSSSQTLASAISSPSSKPRTLVCSFVHRSNLFPASTRLLRKTKSLDHHALFTRRGKLRRACSASLEPFSDEEFAKKIEDLALKFQLSCDAANANDSESEDFQEISSSVNFAEEFQPPEEIIPANIERKANSVELPFSLRIIKKKLQWKEGFRDAGESAYCSVKKAFSSMVFIIRELHSYTLQMREVLFYEDLQGILQRVQNEMHASFVWLFQQVFSHTPTLMVYVMILLANFTVYSMGHNSAIAAVAPPPVTTVVEAQGQRSHTHTIDSSAVKTFSVSNGKNTASVGGGNGGGGRVRPVANGTDGDGRFDRSDRYGTVFPDGASSQVYKTGETESVLGQEEEEANLWNEMVEEASRMEEDLRGEGFDRDAMKKFVSPVVVRIESDDYAEYLRTELVYQTGLSQDPNNPLLLSNYAQFLYLVAHDYERAEEYFKRAIEVEPPDAEAYNKYATFLWKVKNDLWAAEETYLEAISADPNNSFYAANYAHFLWNTGGEDTCFPLSSPDNSQEV</sequence>
<evidence type="ECO:0000256" key="2">
    <source>
        <dbReference type="SAM" id="MobiDB-lite"/>
    </source>
</evidence>
<dbReference type="PANTHER" id="PTHR26312:SF132">
    <property type="entry name" value="OS01G0855200 PROTEIN"/>
    <property type="match status" value="1"/>
</dbReference>
<evidence type="ECO:0000256" key="1">
    <source>
        <dbReference type="PROSITE-ProRule" id="PRU00339"/>
    </source>
</evidence>
<gene>
    <name evidence="3" type="ORF">AYBTSS11_LOCUS18127</name>
</gene>
<feature type="region of interest" description="Disordered" evidence="2">
    <location>
        <begin position="1"/>
        <end position="27"/>
    </location>
</feature>
<proteinExistence type="predicted"/>
<dbReference type="SMART" id="SM00386">
    <property type="entry name" value="HAT"/>
    <property type="match status" value="2"/>
</dbReference>
<reference evidence="3" key="1">
    <citation type="submission" date="2023-10" db="EMBL/GenBank/DDBJ databases">
        <authorList>
            <person name="Domelevo Entfellner J.-B."/>
        </authorList>
    </citation>
    <scope>NUCLEOTIDE SEQUENCE</scope>
</reference>
<dbReference type="PROSITE" id="PS50005">
    <property type="entry name" value="TPR"/>
    <property type="match status" value="1"/>
</dbReference>
<name>A0AA86SPS5_9FABA</name>
<dbReference type="SUPFAM" id="SSF48452">
    <property type="entry name" value="TPR-like"/>
    <property type="match status" value="1"/>
</dbReference>